<evidence type="ECO:0000313" key="1">
    <source>
        <dbReference type="EMBL" id="SHM90475.1"/>
    </source>
</evidence>
<evidence type="ECO:0000313" key="2">
    <source>
        <dbReference type="Proteomes" id="UP000184111"/>
    </source>
</evidence>
<dbReference type="Proteomes" id="UP000184111">
    <property type="component" value="Unassembled WGS sequence"/>
</dbReference>
<sequence length="69" mass="7505">MGEPGRSHGKRIEDFSDERKTAAFAAASLAVEDLSPDLAQRLLGPRQFSLGDIRTWSVPFWADADSAVS</sequence>
<proteinExistence type="predicted"/>
<dbReference type="AlphaFoldDB" id="A0A1M7MJ74"/>
<organism evidence="1 2">
    <name type="scientific">Actinacidiphila paucisporea</name>
    <dbReference type="NCBI Taxonomy" id="310782"/>
    <lineage>
        <taxon>Bacteria</taxon>
        <taxon>Bacillati</taxon>
        <taxon>Actinomycetota</taxon>
        <taxon>Actinomycetes</taxon>
        <taxon>Kitasatosporales</taxon>
        <taxon>Streptomycetaceae</taxon>
        <taxon>Actinacidiphila</taxon>
    </lineage>
</organism>
<dbReference type="OrthoDB" id="4224466at2"/>
<dbReference type="EMBL" id="FRBI01000016">
    <property type="protein sequence ID" value="SHM90475.1"/>
    <property type="molecule type" value="Genomic_DNA"/>
</dbReference>
<protein>
    <submittedName>
        <fullName evidence="1">Uncharacterized protein</fullName>
    </submittedName>
</protein>
<name>A0A1M7MJ74_9ACTN</name>
<keyword evidence="2" id="KW-1185">Reference proteome</keyword>
<gene>
    <name evidence="1" type="ORF">SAMN05216499_11648</name>
</gene>
<reference evidence="1 2" key="1">
    <citation type="submission" date="2016-11" db="EMBL/GenBank/DDBJ databases">
        <authorList>
            <person name="Jaros S."/>
            <person name="Januszkiewicz K."/>
            <person name="Wedrychowicz H."/>
        </authorList>
    </citation>
    <scope>NUCLEOTIDE SEQUENCE [LARGE SCALE GENOMIC DNA]</scope>
    <source>
        <strain evidence="1 2">CGMCC 4.2025</strain>
    </source>
</reference>
<accession>A0A1M7MJ74</accession>
<dbReference type="RefSeq" id="WP_073500823.1">
    <property type="nucleotide sequence ID" value="NZ_FRBI01000016.1"/>
</dbReference>